<evidence type="ECO:0000256" key="1">
    <source>
        <dbReference type="SAM" id="MobiDB-lite"/>
    </source>
</evidence>
<dbReference type="RefSeq" id="WP_059263063.1">
    <property type="nucleotide sequence ID" value="NZ_KQ948354.1"/>
</dbReference>
<feature type="region of interest" description="Disordered" evidence="1">
    <location>
        <begin position="287"/>
        <end position="324"/>
    </location>
</feature>
<feature type="compositionally biased region" description="Basic and acidic residues" evidence="1">
    <location>
        <begin position="301"/>
        <end position="324"/>
    </location>
</feature>
<evidence type="ECO:0008006" key="4">
    <source>
        <dbReference type="Google" id="ProtNLM"/>
    </source>
</evidence>
<dbReference type="EMBL" id="LMWP01000013">
    <property type="protein sequence ID" value="KUN29192.1"/>
    <property type="molecule type" value="Genomic_DNA"/>
</dbReference>
<dbReference type="Proteomes" id="UP000053398">
    <property type="component" value="Unassembled WGS sequence"/>
</dbReference>
<name>A0A101QG07_STRCK</name>
<gene>
    <name evidence="2" type="ORF">AQJ11_12875</name>
</gene>
<keyword evidence="3" id="KW-1185">Reference proteome</keyword>
<reference evidence="2 3" key="1">
    <citation type="submission" date="2015-10" db="EMBL/GenBank/DDBJ databases">
        <title>Draft genome sequence of Streptomyces corchorusii DSM 40340, type strain for the species Streptomyces corchorusii.</title>
        <authorList>
            <person name="Ruckert C."/>
            <person name="Winkler A."/>
            <person name="Kalinowski J."/>
            <person name="Kampfer P."/>
            <person name="Glaeser S."/>
        </authorList>
    </citation>
    <scope>NUCLEOTIDE SEQUENCE [LARGE SCALE GENOMIC DNA]</scope>
    <source>
        <strain evidence="2 3">DSM 40340</strain>
    </source>
</reference>
<proteinExistence type="predicted"/>
<accession>A0A101QG07</accession>
<evidence type="ECO:0000313" key="2">
    <source>
        <dbReference type="EMBL" id="KUN29192.1"/>
    </source>
</evidence>
<protein>
    <recommendedName>
        <fullName evidence="4">PE-PGRS family protein</fullName>
    </recommendedName>
</protein>
<sequence>MELVNDPVRQIRSLGRFEYVRHRPPTYAERALVFLTSGGRPQTYLPHQQPTRGELVTSNFRTLYEVDMGIQHMSLEHRLPSDGDAAFFSAETDLTWRVIDPAKVVERQIRDVRALLEPRLLTRMRRESRRYAIEESAAAEVAVMEALATTPLAADEGLDIQCEVRLSLDEEAVVQLSSLRSLDYTKQRTRSEHELTRLRTHNEHEVMEERSSFYARLLSQGEFERWGAHLAQNPADIPLAIESIRDDEREASANQIRVIERVLDSGAVEDHMLEDASRAALSAVKERLNDAGRGRTRKHPLYREQLERGTSDQDERPDASGEDR</sequence>
<evidence type="ECO:0000313" key="3">
    <source>
        <dbReference type="Proteomes" id="UP000053398"/>
    </source>
</evidence>
<organism evidence="2 3">
    <name type="scientific">Streptomyces corchorusii</name>
    <name type="common">Streptomyces chibaensis</name>
    <dbReference type="NCBI Taxonomy" id="1903"/>
    <lineage>
        <taxon>Bacteria</taxon>
        <taxon>Bacillati</taxon>
        <taxon>Actinomycetota</taxon>
        <taxon>Actinomycetes</taxon>
        <taxon>Kitasatosporales</taxon>
        <taxon>Streptomycetaceae</taxon>
        <taxon>Streptomyces</taxon>
    </lineage>
</organism>
<dbReference type="AlphaFoldDB" id="A0A101QG07"/>
<comment type="caution">
    <text evidence="2">The sequence shown here is derived from an EMBL/GenBank/DDBJ whole genome shotgun (WGS) entry which is preliminary data.</text>
</comment>